<evidence type="ECO:0000256" key="1">
    <source>
        <dbReference type="ARBA" id="ARBA00002486"/>
    </source>
</evidence>
<keyword evidence="5" id="KW-1185">Reference proteome</keyword>
<dbReference type="InterPro" id="IPR036388">
    <property type="entry name" value="WH-like_DNA-bd_sf"/>
</dbReference>
<evidence type="ECO:0000256" key="2">
    <source>
        <dbReference type="ARBA" id="ARBA00006479"/>
    </source>
</evidence>
<name>A0A939BNQ6_9FIRM</name>
<dbReference type="AlphaFoldDB" id="A0A939BNQ6"/>
<dbReference type="Proteomes" id="UP000774000">
    <property type="component" value="Unassembled WGS sequence"/>
</dbReference>
<dbReference type="InterPro" id="IPR011991">
    <property type="entry name" value="ArsR-like_HTH"/>
</dbReference>
<dbReference type="InterPro" id="IPR049874">
    <property type="entry name" value="ROK_cs"/>
</dbReference>
<keyword evidence="4" id="KW-0418">Kinase</keyword>
<gene>
    <name evidence="4" type="ORF">JOC47_000478</name>
</gene>
<dbReference type="GO" id="GO:0042732">
    <property type="term" value="P:D-xylose metabolic process"/>
    <property type="evidence" value="ECO:0007669"/>
    <property type="project" value="UniProtKB-KW"/>
</dbReference>
<dbReference type="Pfam" id="PF13412">
    <property type="entry name" value="HTH_24"/>
    <property type="match status" value="1"/>
</dbReference>
<dbReference type="EMBL" id="JAFBDQ010000002">
    <property type="protein sequence ID" value="MBM7555653.1"/>
    <property type="molecule type" value="Genomic_DNA"/>
</dbReference>
<dbReference type="SUPFAM" id="SSF53067">
    <property type="entry name" value="Actin-like ATPase domain"/>
    <property type="match status" value="1"/>
</dbReference>
<protein>
    <submittedName>
        <fullName evidence="4">NBD/HSP70 family sugar kinase</fullName>
    </submittedName>
</protein>
<sequence>MEVKNSFLIRDLNLANIYKLIHKLGPISRKDLADKTDYSSATISNHVKTLIKQDFVLETKKGTSTGGRRPVYLKTNPEKGYMFSIDIEVNQVKIVLFNLDLKIVMKNIIPITNKSNSEEVIDNIFKEIDSIIAERDLNVQEILGIGIAVPGLIDKEEGVLKFAPNLTWSDLKICELFKNKYNLPIILENEANAAAIGEKDFVYPDSNNLVYVSINEGIGCGVIFNNELYKGASGNAGEFGHIIIDRSGPKCHCGNNGCWESLASENYIVEQVSENNNLTKKEIYHQAQAGNEEVINVLNRTGQNIGVGISNIINSLSPELVIIGGGITAIKDYIFSDIMMMVEEEALEVSYDKSEIKFSELENLATVYGLASLIFNEKLVFSK</sequence>
<evidence type="ECO:0000313" key="4">
    <source>
        <dbReference type="EMBL" id="MBM7555653.1"/>
    </source>
</evidence>
<dbReference type="InterPro" id="IPR000600">
    <property type="entry name" value="ROK"/>
</dbReference>
<dbReference type="InterPro" id="IPR043129">
    <property type="entry name" value="ATPase_NBD"/>
</dbReference>
<dbReference type="PROSITE" id="PS01125">
    <property type="entry name" value="ROK"/>
    <property type="match status" value="1"/>
</dbReference>
<proteinExistence type="inferred from homology"/>
<keyword evidence="4" id="KW-0808">Transferase</keyword>
<organism evidence="4 5">
    <name type="scientific">Halanaerobacter jeridensis</name>
    <dbReference type="NCBI Taxonomy" id="706427"/>
    <lineage>
        <taxon>Bacteria</taxon>
        <taxon>Bacillati</taxon>
        <taxon>Bacillota</taxon>
        <taxon>Clostridia</taxon>
        <taxon>Halanaerobiales</taxon>
        <taxon>Halobacteroidaceae</taxon>
        <taxon>Halanaerobacter</taxon>
    </lineage>
</organism>
<dbReference type="PANTHER" id="PTHR18964:SF149">
    <property type="entry name" value="BIFUNCTIONAL UDP-N-ACETYLGLUCOSAMINE 2-EPIMERASE_N-ACETYLMANNOSAMINE KINASE"/>
    <property type="match status" value="1"/>
</dbReference>
<keyword evidence="3" id="KW-0119">Carbohydrate metabolism</keyword>
<dbReference type="PANTHER" id="PTHR18964">
    <property type="entry name" value="ROK (REPRESSOR, ORF, KINASE) FAMILY"/>
    <property type="match status" value="1"/>
</dbReference>
<comment type="similarity">
    <text evidence="2">Belongs to the ROK (NagC/XylR) family.</text>
</comment>
<accession>A0A939BNQ6</accession>
<dbReference type="InterPro" id="IPR036390">
    <property type="entry name" value="WH_DNA-bd_sf"/>
</dbReference>
<dbReference type="Gene3D" id="1.10.10.10">
    <property type="entry name" value="Winged helix-like DNA-binding domain superfamily/Winged helix DNA-binding domain"/>
    <property type="match status" value="1"/>
</dbReference>
<dbReference type="Gene3D" id="3.30.420.40">
    <property type="match status" value="2"/>
</dbReference>
<dbReference type="Pfam" id="PF00480">
    <property type="entry name" value="ROK"/>
    <property type="match status" value="1"/>
</dbReference>
<dbReference type="RefSeq" id="WP_204700378.1">
    <property type="nucleotide sequence ID" value="NZ_JAFBDQ010000002.1"/>
</dbReference>
<comment type="caution">
    <text evidence="4">The sequence shown here is derived from an EMBL/GenBank/DDBJ whole genome shotgun (WGS) entry which is preliminary data.</text>
</comment>
<comment type="function">
    <text evidence="1">Transcriptional repressor of xylose-utilizing enzymes.</text>
</comment>
<dbReference type="GO" id="GO:0016301">
    <property type="term" value="F:kinase activity"/>
    <property type="evidence" value="ECO:0007669"/>
    <property type="project" value="UniProtKB-KW"/>
</dbReference>
<keyword evidence="3" id="KW-0859">Xylose metabolism</keyword>
<evidence type="ECO:0000256" key="3">
    <source>
        <dbReference type="ARBA" id="ARBA00022629"/>
    </source>
</evidence>
<dbReference type="SUPFAM" id="SSF46785">
    <property type="entry name" value="Winged helix' DNA-binding domain"/>
    <property type="match status" value="1"/>
</dbReference>
<evidence type="ECO:0000313" key="5">
    <source>
        <dbReference type="Proteomes" id="UP000774000"/>
    </source>
</evidence>
<dbReference type="CDD" id="cd24076">
    <property type="entry name" value="ASKHA_ATPase_ROK_BsXylR-like"/>
    <property type="match status" value="1"/>
</dbReference>
<reference evidence="4" key="1">
    <citation type="submission" date="2021-01" db="EMBL/GenBank/DDBJ databases">
        <title>Genomic Encyclopedia of Type Strains, Phase IV (KMG-IV): sequencing the most valuable type-strain genomes for metagenomic binning, comparative biology and taxonomic classification.</title>
        <authorList>
            <person name="Goeker M."/>
        </authorList>
    </citation>
    <scope>NUCLEOTIDE SEQUENCE</scope>
    <source>
        <strain evidence="4">DSM 23230</strain>
    </source>
</reference>
<dbReference type="CDD" id="cd00090">
    <property type="entry name" value="HTH_ARSR"/>
    <property type="match status" value="1"/>
</dbReference>